<dbReference type="SUPFAM" id="SSF54791">
    <property type="entry name" value="Eukaryotic type KH-domain (KH-domain type I)"/>
    <property type="match status" value="1"/>
</dbReference>
<feature type="domain" description="K Homology" evidence="10">
    <location>
        <begin position="155"/>
        <end position="202"/>
    </location>
</feature>
<dbReference type="InterPro" id="IPR037319">
    <property type="entry name" value="Rrp40_S1"/>
</dbReference>
<evidence type="ECO:0000256" key="2">
    <source>
        <dbReference type="ARBA" id="ARBA00004604"/>
    </source>
</evidence>
<keyword evidence="5" id="KW-0698">rRNA processing</keyword>
<dbReference type="SUPFAM" id="SSF50249">
    <property type="entry name" value="Nucleic acid-binding proteins"/>
    <property type="match status" value="1"/>
</dbReference>
<keyword evidence="6" id="KW-0271">Exosome</keyword>
<evidence type="ECO:0000256" key="1">
    <source>
        <dbReference type="ARBA" id="ARBA00004496"/>
    </source>
</evidence>
<reference evidence="12" key="1">
    <citation type="journal article" date="2020" name="Nat. Commun.">
        <title>Large-scale genome sequencing of mycorrhizal fungi provides insights into the early evolution of symbiotic traits.</title>
        <authorList>
            <person name="Miyauchi S."/>
            <person name="Kiss E."/>
            <person name="Kuo A."/>
            <person name="Drula E."/>
            <person name="Kohler A."/>
            <person name="Sanchez-Garcia M."/>
            <person name="Morin E."/>
            <person name="Andreopoulos B."/>
            <person name="Barry K.W."/>
            <person name="Bonito G."/>
            <person name="Buee M."/>
            <person name="Carver A."/>
            <person name="Chen C."/>
            <person name="Cichocki N."/>
            <person name="Clum A."/>
            <person name="Culley D."/>
            <person name="Crous P.W."/>
            <person name="Fauchery L."/>
            <person name="Girlanda M."/>
            <person name="Hayes R.D."/>
            <person name="Keri Z."/>
            <person name="LaButti K."/>
            <person name="Lipzen A."/>
            <person name="Lombard V."/>
            <person name="Magnuson J."/>
            <person name="Maillard F."/>
            <person name="Murat C."/>
            <person name="Nolan M."/>
            <person name="Ohm R.A."/>
            <person name="Pangilinan J."/>
            <person name="Pereira M.F."/>
            <person name="Perotto S."/>
            <person name="Peter M."/>
            <person name="Pfister S."/>
            <person name="Riley R."/>
            <person name="Sitrit Y."/>
            <person name="Stielow J.B."/>
            <person name="Szollosi G."/>
            <person name="Zifcakova L."/>
            <person name="Stursova M."/>
            <person name="Spatafora J.W."/>
            <person name="Tedersoo L."/>
            <person name="Vaario L.M."/>
            <person name="Yamada A."/>
            <person name="Yan M."/>
            <person name="Wang P."/>
            <person name="Xu J."/>
            <person name="Bruns T."/>
            <person name="Baldrian P."/>
            <person name="Vilgalys R."/>
            <person name="Dunand C."/>
            <person name="Henrissat B."/>
            <person name="Grigoriev I.V."/>
            <person name="Hibbett D."/>
            <person name="Nagy L.G."/>
            <person name="Martin F.M."/>
        </authorList>
    </citation>
    <scope>NUCLEOTIDE SEQUENCE</scope>
    <source>
        <strain evidence="12">UP504</strain>
    </source>
</reference>
<evidence type="ECO:0000256" key="5">
    <source>
        <dbReference type="ARBA" id="ARBA00022552"/>
    </source>
</evidence>
<sequence length="237" mass="25570">MSVVLPGDIVLARPNAHSALKLGPGLLQISSPLSLSSGDDPIIATRPGLLKNIGGKQWWVERNLVRYTPSTGESVVGIITAKHSNGFRVDIGSAHQASLDELAFESATKRNRVNLKIGALIYARVCLAHRDMEPEIECVDPTTHKSDGFGELKSGFMVTCSLGLARSLLSNSHPLLRFIGARFPFEVAIGTNGRVWFKASEVKQTACLARAIEWADGEGEGLSEGAVRKWIEANIDV</sequence>
<protein>
    <recommendedName>
        <fullName evidence="9">Ribosomal RNA-processing protein 40</fullName>
    </recommendedName>
</protein>
<evidence type="ECO:0000256" key="4">
    <source>
        <dbReference type="ARBA" id="ARBA00022490"/>
    </source>
</evidence>
<dbReference type="InterPro" id="IPR026699">
    <property type="entry name" value="Exosome_RNA_bind1/RRP40/RRP4"/>
</dbReference>
<dbReference type="PANTHER" id="PTHR21321:SF1">
    <property type="entry name" value="EXOSOME COMPLEX COMPONENT RRP40"/>
    <property type="match status" value="1"/>
</dbReference>
<dbReference type="Pfam" id="PF21262">
    <property type="entry name" value="RRP40_S1"/>
    <property type="match status" value="1"/>
</dbReference>
<dbReference type="GO" id="GO:0000177">
    <property type="term" value="C:cytoplasmic exosome (RNase complex)"/>
    <property type="evidence" value="ECO:0007669"/>
    <property type="project" value="TreeGrafter"/>
</dbReference>
<dbReference type="InterPro" id="IPR036612">
    <property type="entry name" value="KH_dom_type_1_sf"/>
</dbReference>
<dbReference type="Pfam" id="PF18311">
    <property type="entry name" value="Rrp40_N"/>
    <property type="match status" value="1"/>
</dbReference>
<comment type="subcellular location">
    <subcellularLocation>
        <location evidence="1">Cytoplasm</location>
    </subcellularLocation>
    <subcellularLocation>
        <location evidence="2">Nucleus</location>
        <location evidence="2">Nucleolus</location>
    </subcellularLocation>
</comment>
<dbReference type="PANTHER" id="PTHR21321">
    <property type="entry name" value="PNAS-3 RELATED"/>
    <property type="match status" value="1"/>
</dbReference>
<dbReference type="Proteomes" id="UP000886523">
    <property type="component" value="Unassembled WGS sequence"/>
</dbReference>
<dbReference type="OrthoDB" id="340500at2759"/>
<dbReference type="Gene3D" id="3.30.1370.10">
    <property type="entry name" value="K Homology domain, type 1"/>
    <property type="match status" value="1"/>
</dbReference>
<evidence type="ECO:0000256" key="8">
    <source>
        <dbReference type="ARBA" id="ARBA00023242"/>
    </source>
</evidence>
<dbReference type="GO" id="GO:0003723">
    <property type="term" value="F:RNA binding"/>
    <property type="evidence" value="ECO:0007669"/>
    <property type="project" value="UniProtKB-KW"/>
</dbReference>
<evidence type="ECO:0000313" key="13">
    <source>
        <dbReference type="Proteomes" id="UP000886523"/>
    </source>
</evidence>
<dbReference type="AlphaFoldDB" id="A0A9P6DMV8"/>
<evidence type="ECO:0000256" key="3">
    <source>
        <dbReference type="ARBA" id="ARBA00007841"/>
    </source>
</evidence>
<keyword evidence="13" id="KW-1185">Reference proteome</keyword>
<gene>
    <name evidence="12" type="ORF">BS47DRAFT_1302998</name>
</gene>
<dbReference type="GO" id="GO:0034475">
    <property type="term" value="P:U4 snRNA 3'-end processing"/>
    <property type="evidence" value="ECO:0007669"/>
    <property type="project" value="TreeGrafter"/>
</dbReference>
<keyword evidence="4" id="KW-0963">Cytoplasm</keyword>
<dbReference type="CDD" id="cd05790">
    <property type="entry name" value="S1_Rrp40"/>
    <property type="match status" value="1"/>
</dbReference>
<dbReference type="InterPro" id="IPR004088">
    <property type="entry name" value="KH_dom_type_1"/>
</dbReference>
<dbReference type="InterPro" id="IPR049469">
    <property type="entry name" value="RRP40_KH-I"/>
</dbReference>
<evidence type="ECO:0000259" key="10">
    <source>
        <dbReference type="Pfam" id="PF15985"/>
    </source>
</evidence>
<accession>A0A9P6DMV8</accession>
<dbReference type="GO" id="GO:0000176">
    <property type="term" value="C:nuclear exosome (RNase complex)"/>
    <property type="evidence" value="ECO:0007669"/>
    <property type="project" value="TreeGrafter"/>
</dbReference>
<evidence type="ECO:0000256" key="9">
    <source>
        <dbReference type="ARBA" id="ARBA00030615"/>
    </source>
</evidence>
<dbReference type="Pfam" id="PF15985">
    <property type="entry name" value="KH_6"/>
    <property type="match status" value="1"/>
</dbReference>
<comment type="caution">
    <text evidence="12">The sequence shown here is derived from an EMBL/GenBank/DDBJ whole genome shotgun (WGS) entry which is preliminary data.</text>
</comment>
<evidence type="ECO:0000256" key="6">
    <source>
        <dbReference type="ARBA" id="ARBA00022835"/>
    </source>
</evidence>
<comment type="similarity">
    <text evidence="3">Belongs to the RRP40 family.</text>
</comment>
<feature type="domain" description="Exosome complex exonuclease Rrp40 N-terminal" evidence="11">
    <location>
        <begin position="20"/>
        <end position="63"/>
    </location>
</feature>
<dbReference type="FunFam" id="2.40.50.140:FF:000112">
    <property type="entry name" value="Exosome complex component RRP40"/>
    <property type="match status" value="1"/>
</dbReference>
<proteinExistence type="inferred from homology"/>
<keyword evidence="7" id="KW-0694">RNA-binding</keyword>
<evidence type="ECO:0000259" key="11">
    <source>
        <dbReference type="Pfam" id="PF18311"/>
    </source>
</evidence>
<name>A0A9P6DMV8_9AGAM</name>
<dbReference type="GO" id="GO:0000467">
    <property type="term" value="P:exonucleolytic trimming to generate mature 3'-end of 5.8S rRNA from tricistronic rRNA transcript (SSU-rRNA, 5.8S rRNA, LSU-rRNA)"/>
    <property type="evidence" value="ECO:0007669"/>
    <property type="project" value="TreeGrafter"/>
</dbReference>
<dbReference type="InterPro" id="IPR041054">
    <property type="entry name" value="Rrp40_N_euk"/>
</dbReference>
<dbReference type="EMBL" id="MU129061">
    <property type="protein sequence ID" value="KAF9508341.1"/>
    <property type="molecule type" value="Genomic_DNA"/>
</dbReference>
<dbReference type="InterPro" id="IPR012340">
    <property type="entry name" value="NA-bd_OB-fold"/>
</dbReference>
<dbReference type="GO" id="GO:0071038">
    <property type="term" value="P:TRAMP-dependent tRNA surveillance pathway"/>
    <property type="evidence" value="ECO:0007669"/>
    <property type="project" value="TreeGrafter"/>
</dbReference>
<evidence type="ECO:0000313" key="12">
    <source>
        <dbReference type="EMBL" id="KAF9508341.1"/>
    </source>
</evidence>
<dbReference type="GO" id="GO:0071051">
    <property type="term" value="P:poly(A)-dependent snoRNA 3'-end processing"/>
    <property type="evidence" value="ECO:0007669"/>
    <property type="project" value="TreeGrafter"/>
</dbReference>
<keyword evidence="8" id="KW-0539">Nucleus</keyword>
<dbReference type="Gene3D" id="2.40.50.140">
    <property type="entry name" value="Nucleic acid-binding proteins"/>
    <property type="match status" value="1"/>
</dbReference>
<dbReference type="GO" id="GO:0005730">
    <property type="term" value="C:nucleolus"/>
    <property type="evidence" value="ECO:0007669"/>
    <property type="project" value="UniProtKB-SubCell"/>
</dbReference>
<dbReference type="GO" id="GO:0071035">
    <property type="term" value="P:nuclear polyadenylation-dependent rRNA catabolic process"/>
    <property type="evidence" value="ECO:0007669"/>
    <property type="project" value="TreeGrafter"/>
</dbReference>
<dbReference type="CDD" id="cd22526">
    <property type="entry name" value="KH-I_Rrp40"/>
    <property type="match status" value="1"/>
</dbReference>
<dbReference type="SUPFAM" id="SSF110324">
    <property type="entry name" value="Ribosomal L27 protein-like"/>
    <property type="match status" value="1"/>
</dbReference>
<evidence type="ECO:0000256" key="7">
    <source>
        <dbReference type="ARBA" id="ARBA00022884"/>
    </source>
</evidence>
<dbReference type="GO" id="GO:0071034">
    <property type="term" value="P:CUT catabolic process"/>
    <property type="evidence" value="ECO:0007669"/>
    <property type="project" value="TreeGrafter"/>
</dbReference>
<organism evidence="12 13">
    <name type="scientific">Hydnum rufescens UP504</name>
    <dbReference type="NCBI Taxonomy" id="1448309"/>
    <lineage>
        <taxon>Eukaryota</taxon>
        <taxon>Fungi</taxon>
        <taxon>Dikarya</taxon>
        <taxon>Basidiomycota</taxon>
        <taxon>Agaricomycotina</taxon>
        <taxon>Agaricomycetes</taxon>
        <taxon>Cantharellales</taxon>
        <taxon>Hydnaceae</taxon>
        <taxon>Hydnum</taxon>
    </lineage>
</organism>